<name>A0ABM0XBS1_CAMSA</name>
<reference evidence="2" key="1">
    <citation type="journal article" date="2014" name="Nat. Commun.">
        <title>The emerging biofuel crop Camelina sativa retains a highly undifferentiated hexaploid genome structure.</title>
        <authorList>
            <person name="Kagale S."/>
            <person name="Koh C."/>
            <person name="Nixon J."/>
            <person name="Bollina V."/>
            <person name="Clarke W.E."/>
            <person name="Tuteja R."/>
            <person name="Spillane C."/>
            <person name="Robinson S.J."/>
            <person name="Links M.G."/>
            <person name="Clarke C."/>
            <person name="Higgins E.E."/>
            <person name="Huebert T."/>
            <person name="Sharpe A.G."/>
            <person name="Parkin I.A."/>
        </authorList>
    </citation>
    <scope>NUCLEOTIDE SEQUENCE [LARGE SCALE GENOMIC DNA]</scope>
    <source>
        <strain evidence="2">cv. DH55</strain>
    </source>
</reference>
<dbReference type="GeneID" id="104762070"/>
<feature type="signal peptide" evidence="1">
    <location>
        <begin position="1"/>
        <end position="22"/>
    </location>
</feature>
<evidence type="ECO:0000313" key="2">
    <source>
        <dbReference type="Proteomes" id="UP000694864"/>
    </source>
</evidence>
<gene>
    <name evidence="3" type="primary">LOC104762070</name>
</gene>
<keyword evidence="1" id="KW-0732">Signal</keyword>
<reference evidence="3" key="2">
    <citation type="submission" date="2025-08" db="UniProtKB">
        <authorList>
            <consortium name="RefSeq"/>
        </authorList>
    </citation>
    <scope>IDENTIFICATION</scope>
    <source>
        <tissue evidence="3">Leaf</tissue>
    </source>
</reference>
<organism evidence="2 3">
    <name type="scientific">Camelina sativa</name>
    <name type="common">False flax</name>
    <name type="synonym">Myagrum sativum</name>
    <dbReference type="NCBI Taxonomy" id="90675"/>
    <lineage>
        <taxon>Eukaryota</taxon>
        <taxon>Viridiplantae</taxon>
        <taxon>Streptophyta</taxon>
        <taxon>Embryophyta</taxon>
        <taxon>Tracheophyta</taxon>
        <taxon>Spermatophyta</taxon>
        <taxon>Magnoliopsida</taxon>
        <taxon>eudicotyledons</taxon>
        <taxon>Gunneridae</taxon>
        <taxon>Pentapetalae</taxon>
        <taxon>rosids</taxon>
        <taxon>malvids</taxon>
        <taxon>Brassicales</taxon>
        <taxon>Brassicaceae</taxon>
        <taxon>Camelineae</taxon>
        <taxon>Camelina</taxon>
    </lineage>
</organism>
<dbReference type="RefSeq" id="XP_010483606.1">
    <property type="nucleotide sequence ID" value="XM_010485304.1"/>
</dbReference>
<evidence type="ECO:0000256" key="1">
    <source>
        <dbReference type="SAM" id="SignalP"/>
    </source>
</evidence>
<accession>A0ABM0XBS1</accession>
<dbReference type="Proteomes" id="UP000694864">
    <property type="component" value="Chromosome 3"/>
</dbReference>
<feature type="chain" id="PRO_5047399155" evidence="1">
    <location>
        <begin position="23"/>
        <end position="119"/>
    </location>
</feature>
<evidence type="ECO:0000313" key="3">
    <source>
        <dbReference type="RefSeq" id="XP_010483606.1"/>
    </source>
</evidence>
<keyword evidence="2" id="KW-1185">Reference proteome</keyword>
<sequence>MALMDTFFCVLYVLMDLEEAPGLLTVWEVQIENIVGVLTFRCSCRVHTHSDERCSTNSFLDDFVFKLCPLMQILEAMVLLYRRWCVGSESWRLHPLLNCRTSSALPTNVVTVQALGLLC</sequence>
<proteinExistence type="predicted"/>
<protein>
    <submittedName>
        <fullName evidence="3">Uncharacterized protein LOC104762070</fullName>
    </submittedName>
</protein>